<dbReference type="Pfam" id="PF04041">
    <property type="entry name" value="Glyco_hydro_130"/>
    <property type="match status" value="1"/>
</dbReference>
<keyword evidence="5" id="KW-1185">Reference proteome</keyword>
<protein>
    <submittedName>
        <fullName evidence="4">Glycosidase</fullName>
    </submittedName>
</protein>
<dbReference type="PANTHER" id="PTHR34106:SF5">
    <property type="entry name" value="GLYCOSIDASE"/>
    <property type="match status" value="1"/>
</dbReference>
<dbReference type="EMBL" id="CP024955">
    <property type="protein sequence ID" value="ATY84875.1"/>
    <property type="molecule type" value="Genomic_DNA"/>
</dbReference>
<keyword evidence="4" id="KW-0326">Glycosidase</keyword>
<organism evidence="4 5">
    <name type="scientific">Kyrpidia spormannii</name>
    <dbReference type="NCBI Taxonomy" id="2055160"/>
    <lineage>
        <taxon>Bacteria</taxon>
        <taxon>Bacillati</taxon>
        <taxon>Bacillota</taxon>
        <taxon>Bacilli</taxon>
        <taxon>Bacillales</taxon>
        <taxon>Alicyclobacillaceae</taxon>
        <taxon>Kyrpidia</taxon>
    </lineage>
</organism>
<dbReference type="Proteomes" id="UP000231932">
    <property type="component" value="Chromosome"/>
</dbReference>
<dbReference type="InterPro" id="IPR023296">
    <property type="entry name" value="Glyco_hydro_beta-prop_sf"/>
</dbReference>
<evidence type="ECO:0000313" key="4">
    <source>
        <dbReference type="EMBL" id="ATY84875.1"/>
    </source>
</evidence>
<comment type="similarity">
    <text evidence="3">Belongs to the glycosyl hydrolase 130 family.</text>
</comment>
<keyword evidence="1" id="KW-0328">Glycosyltransferase</keyword>
<dbReference type="KEGG" id="kyr:CVV65_08020"/>
<dbReference type="PANTHER" id="PTHR34106">
    <property type="entry name" value="GLYCOSIDASE"/>
    <property type="match status" value="1"/>
</dbReference>
<dbReference type="GO" id="GO:0016798">
    <property type="term" value="F:hydrolase activity, acting on glycosyl bonds"/>
    <property type="evidence" value="ECO:0007669"/>
    <property type="project" value="UniProtKB-KW"/>
</dbReference>
<dbReference type="SUPFAM" id="SSF75005">
    <property type="entry name" value="Arabinanase/levansucrase/invertase"/>
    <property type="match status" value="1"/>
</dbReference>
<sequence>MKLERLTKEPVLKPNPHHDWERSAVFNCAVVVDRGLIHLIYRATDLPCHQKYGDYVSRLGYAVSRDGLAFWRFDRPILDPQEGQEQRGLEDPRIVKLDDRFYMMYTGYGGRFPGDYRICLATSRNLIDWERHGVVLDEPNKDASLFPERIGGRYVMLHRRFPDIWLAFSDDMVHWTDHVSILSPISHTWESARLGVAGPPIKTVHGWLLVYHAADDQNVYRLGAALLDLKDPTRVIARQDGPLLEPELDWECRGWIPNVVFSCGHAEMPDDYYFYYGGADTVIGVAKLAKKDVRFS</sequence>
<dbReference type="PIRSF" id="PIRSF016202">
    <property type="entry name" value="PH1107"/>
    <property type="match status" value="1"/>
</dbReference>
<dbReference type="RefSeq" id="WP_100667681.1">
    <property type="nucleotide sequence ID" value="NZ_CP024955.1"/>
</dbReference>
<dbReference type="OrthoDB" id="9759709at2"/>
<dbReference type="InterPro" id="IPR007184">
    <property type="entry name" value="Mannoside_phosphorylase"/>
</dbReference>
<name>A0A2K8N712_9BACL</name>
<dbReference type="Gene3D" id="2.115.10.20">
    <property type="entry name" value="Glycosyl hydrolase domain, family 43"/>
    <property type="match status" value="1"/>
</dbReference>
<proteinExistence type="inferred from homology"/>
<keyword evidence="4" id="KW-0378">Hydrolase</keyword>
<dbReference type="CDD" id="cd18614">
    <property type="entry name" value="GH130"/>
    <property type="match status" value="1"/>
</dbReference>
<evidence type="ECO:0000256" key="2">
    <source>
        <dbReference type="ARBA" id="ARBA00022679"/>
    </source>
</evidence>
<keyword evidence="2" id="KW-0808">Transferase</keyword>
<gene>
    <name evidence="4" type="ORF">CVV65_08020</name>
</gene>
<evidence type="ECO:0000256" key="1">
    <source>
        <dbReference type="ARBA" id="ARBA00022676"/>
    </source>
</evidence>
<evidence type="ECO:0000256" key="3">
    <source>
        <dbReference type="ARBA" id="ARBA00024356"/>
    </source>
</evidence>
<dbReference type="AlphaFoldDB" id="A0A2K8N712"/>
<reference evidence="5" key="1">
    <citation type="submission" date="2017-11" db="EMBL/GenBank/DDBJ databases">
        <title>Complete Genome Sequence of Kyrpidia sp. Strain EA-1, a thermophilic, hydrogen-oxidizing Bacterium, isolated from the Azores.</title>
        <authorList>
            <person name="Reiner J.E."/>
            <person name="Lapp C.J."/>
            <person name="Bunk B."/>
            <person name="Gescher J."/>
        </authorList>
    </citation>
    <scope>NUCLEOTIDE SEQUENCE [LARGE SCALE GENOMIC DNA]</scope>
    <source>
        <strain evidence="5">EA-1</strain>
    </source>
</reference>
<accession>A0A2K8N712</accession>
<evidence type="ECO:0000313" key="5">
    <source>
        <dbReference type="Proteomes" id="UP000231932"/>
    </source>
</evidence>
<dbReference type="GO" id="GO:0016757">
    <property type="term" value="F:glycosyltransferase activity"/>
    <property type="evidence" value="ECO:0007669"/>
    <property type="project" value="UniProtKB-KW"/>
</dbReference>